<sequence length="335" mass="38943">MKNFIILLLKFIIPPVLLVAGTYAWLDPFKVLWYYDSYYISGSQTGIPLNKEYVSTTNFENRYAKQQYNSFIFGSSRSMVYSIAQWQEHLPANAKPYHFDASGESLFALHKKLVYLDNKGVKLNNALVIIDHSLLVDIKPATGPLFVNAPQLLDNANILEFHYTYLKAFLSAKFILPYLDYKLSGTVKPYMKRSFFVTPINYNPITNEVQNTYAHSEIKNGTFYTPERMALFYKRDTAQYYYKSSLKQAHRLMLQEIAAILKKHNTNYKIVISPLYNQKKLAVADVNYLKQLFGNENIYDFSGINSITNDYTNYYETSHYRPQVARSIVDSIYKF</sequence>
<dbReference type="STRING" id="1121898.GCA_000422725_03471"/>
<evidence type="ECO:0000313" key="2">
    <source>
        <dbReference type="Proteomes" id="UP000030111"/>
    </source>
</evidence>
<dbReference type="OrthoDB" id="1339610at2"/>
<keyword evidence="2" id="KW-1185">Reference proteome</keyword>
<proteinExistence type="predicted"/>
<dbReference type="EMBL" id="JRLY01000009">
    <property type="protein sequence ID" value="KGO92528.1"/>
    <property type="molecule type" value="Genomic_DNA"/>
</dbReference>
<protein>
    <recommendedName>
        <fullName evidence="3">Histidine kinase</fullName>
    </recommendedName>
</protein>
<dbReference type="Proteomes" id="UP000030111">
    <property type="component" value="Unassembled WGS sequence"/>
</dbReference>
<evidence type="ECO:0008006" key="3">
    <source>
        <dbReference type="Google" id="ProtNLM"/>
    </source>
</evidence>
<organism evidence="1 2">
    <name type="scientific">Flavobacterium subsaxonicum WB 4.1-42 = DSM 21790</name>
    <dbReference type="NCBI Taxonomy" id="1121898"/>
    <lineage>
        <taxon>Bacteria</taxon>
        <taxon>Pseudomonadati</taxon>
        <taxon>Bacteroidota</taxon>
        <taxon>Flavobacteriia</taxon>
        <taxon>Flavobacteriales</taxon>
        <taxon>Flavobacteriaceae</taxon>
        <taxon>Flavobacterium</taxon>
    </lineage>
</organism>
<accession>A0A0A2MM09</accession>
<comment type="caution">
    <text evidence="1">The sequence shown here is derived from an EMBL/GenBank/DDBJ whole genome shotgun (WGS) entry which is preliminary data.</text>
</comment>
<gene>
    <name evidence="1" type="ORF">Q766_12155</name>
</gene>
<name>A0A0A2MM09_9FLAO</name>
<dbReference type="RefSeq" id="WP_026991438.1">
    <property type="nucleotide sequence ID" value="NZ_AUGP01000029.1"/>
</dbReference>
<dbReference type="AlphaFoldDB" id="A0A0A2MM09"/>
<reference evidence="1 2" key="1">
    <citation type="submission" date="2013-09" db="EMBL/GenBank/DDBJ databases">
        <authorList>
            <person name="Zeng Z."/>
            <person name="Chen C."/>
        </authorList>
    </citation>
    <scope>NUCLEOTIDE SEQUENCE [LARGE SCALE GENOMIC DNA]</scope>
    <source>
        <strain evidence="1 2">WB 4.1-42</strain>
    </source>
</reference>
<evidence type="ECO:0000313" key="1">
    <source>
        <dbReference type="EMBL" id="KGO92528.1"/>
    </source>
</evidence>
<dbReference type="eggNOG" id="ENOG5030U93">
    <property type="taxonomic scope" value="Bacteria"/>
</dbReference>